<feature type="compositionally biased region" description="Polar residues" evidence="1">
    <location>
        <begin position="43"/>
        <end position="55"/>
    </location>
</feature>
<evidence type="ECO:0000313" key="3">
    <source>
        <dbReference type="WBParaSite" id="sdigi.contig139.g5090.t1"/>
    </source>
</evidence>
<evidence type="ECO:0000256" key="1">
    <source>
        <dbReference type="SAM" id="MobiDB-lite"/>
    </source>
</evidence>
<sequence>MSKKITSRQTSHPPSYCDQASSVRNRSTESRNVAEDSLPATPISHSAVCSSNSPSGRREESTLPVISNIPPTLQNIVRPQATYHLSDYLYPEISIATNSVAVSVRNSNGFRISPMGVFSAPCRLPQRSPDSDLLFDLSASQLSAPPTIQDQSRPVNPVSETLATSDHVNPISEIFAESNVILNGNSPSTSVDPNFIVEVSPSSRSLLPPFGHLPRDSRAVDIECEHQLYLNTTADLSQPENSWARDLQEFFQLSLIRSDNMGPDYVLQSMLALARLGKIHYMSSRKILFRILNIIVDNIRQGRTFDANLIDSVFLASERFQQNAEAAIENELTKNNTLNK</sequence>
<evidence type="ECO:0000313" key="2">
    <source>
        <dbReference type="Proteomes" id="UP000887581"/>
    </source>
</evidence>
<proteinExistence type="predicted"/>
<reference evidence="3" key="1">
    <citation type="submission" date="2022-11" db="UniProtKB">
        <authorList>
            <consortium name="WormBaseParasite"/>
        </authorList>
    </citation>
    <scope>IDENTIFICATION</scope>
</reference>
<dbReference type="WBParaSite" id="sdigi.contig139.g5090.t1">
    <property type="protein sequence ID" value="sdigi.contig139.g5090.t1"/>
    <property type="gene ID" value="sdigi.contig139.g5090"/>
</dbReference>
<feature type="compositionally biased region" description="Polar residues" evidence="1">
    <location>
        <begin position="7"/>
        <end position="25"/>
    </location>
</feature>
<keyword evidence="2" id="KW-1185">Reference proteome</keyword>
<dbReference type="AlphaFoldDB" id="A0A915PLD6"/>
<feature type="region of interest" description="Disordered" evidence="1">
    <location>
        <begin position="1"/>
        <end position="66"/>
    </location>
</feature>
<organism evidence="2 3">
    <name type="scientific">Setaria digitata</name>
    <dbReference type="NCBI Taxonomy" id="48799"/>
    <lineage>
        <taxon>Eukaryota</taxon>
        <taxon>Metazoa</taxon>
        <taxon>Ecdysozoa</taxon>
        <taxon>Nematoda</taxon>
        <taxon>Chromadorea</taxon>
        <taxon>Rhabditida</taxon>
        <taxon>Spirurina</taxon>
        <taxon>Spiruromorpha</taxon>
        <taxon>Filarioidea</taxon>
        <taxon>Setariidae</taxon>
        <taxon>Setaria</taxon>
    </lineage>
</organism>
<protein>
    <submittedName>
        <fullName evidence="3">Uncharacterized protein</fullName>
    </submittedName>
</protein>
<dbReference type="Proteomes" id="UP000887581">
    <property type="component" value="Unplaced"/>
</dbReference>
<accession>A0A915PLD6</accession>
<name>A0A915PLD6_9BILA</name>